<feature type="signal peptide" evidence="2">
    <location>
        <begin position="1"/>
        <end position="20"/>
    </location>
</feature>
<evidence type="ECO:0000256" key="1">
    <source>
        <dbReference type="ARBA" id="ARBA00007613"/>
    </source>
</evidence>
<dbReference type="GO" id="GO:0015562">
    <property type="term" value="F:efflux transmembrane transporter activity"/>
    <property type="evidence" value="ECO:0007669"/>
    <property type="project" value="InterPro"/>
</dbReference>
<dbReference type="SUPFAM" id="SSF56954">
    <property type="entry name" value="Outer membrane efflux proteins (OEP)"/>
    <property type="match status" value="1"/>
</dbReference>
<dbReference type="PROSITE" id="PS51257">
    <property type="entry name" value="PROKAR_LIPOPROTEIN"/>
    <property type="match status" value="1"/>
</dbReference>
<keyword evidence="4" id="KW-1185">Reference proteome</keyword>
<dbReference type="PANTHER" id="PTHR30203">
    <property type="entry name" value="OUTER MEMBRANE CATION EFFLUX PROTEIN"/>
    <property type="match status" value="1"/>
</dbReference>
<evidence type="ECO:0000256" key="2">
    <source>
        <dbReference type="SAM" id="SignalP"/>
    </source>
</evidence>
<name>A0A6N8JB38_9BACT</name>
<dbReference type="Proteomes" id="UP000468388">
    <property type="component" value="Unassembled WGS sequence"/>
</dbReference>
<organism evidence="3 4">
    <name type="scientific">Chitinophaga oryziterrae</name>
    <dbReference type="NCBI Taxonomy" id="1031224"/>
    <lineage>
        <taxon>Bacteria</taxon>
        <taxon>Pseudomonadati</taxon>
        <taxon>Bacteroidota</taxon>
        <taxon>Chitinophagia</taxon>
        <taxon>Chitinophagales</taxon>
        <taxon>Chitinophagaceae</taxon>
        <taxon>Chitinophaga</taxon>
    </lineage>
</organism>
<dbReference type="EMBL" id="WRXO01000004">
    <property type="protein sequence ID" value="MVT42373.1"/>
    <property type="molecule type" value="Genomic_DNA"/>
</dbReference>
<sequence length="418" mass="47964">MKNSFSITAVLLLLSCKALAQDKVTLEVIFQQIQKDNPGLKMYDAEIRSQDEAAKGVHNWEPPEIGGGLWMTPYNPALWKKGQDGTPGMGQFMISAQQMFPNKRKQDAEAKYMEAVSSVDAEKKKASLNELYAMAKKNYYQWIIIKKKLSVIDQNEKLLNFMIQNAEIRYKNGLEKIGAYYKAKAALGNLQNTRLVLENDIKQKQVALNTLMNRDKLTVFDIDTIYQVNDYAAAQLDSTTFINSRSDIKAVEKDIQLTYLQQSAERAKLKPEFGVSYNHMFGFGGQPMQYSLMGTVKIPMAKWSSKTVNANVESLKWKVSSLNQQRQMMVNDVSGAAYNMKNEIALKKKQIKLFDENIIPALKRNFQVMQLAYEQNTEQLFTLYDAWETLNMTQLEYLEQLQQLLLMQAEMERILEIQ</sequence>
<evidence type="ECO:0000313" key="4">
    <source>
        <dbReference type="Proteomes" id="UP000468388"/>
    </source>
</evidence>
<dbReference type="InterPro" id="IPR003423">
    <property type="entry name" value="OMP_efflux"/>
</dbReference>
<protein>
    <submittedName>
        <fullName evidence="3">TolC family protein</fullName>
    </submittedName>
</protein>
<accession>A0A6N8JB38</accession>
<comment type="similarity">
    <text evidence="1">Belongs to the outer membrane factor (OMF) (TC 1.B.17) family.</text>
</comment>
<reference evidence="3 4" key="1">
    <citation type="submission" date="2019-12" db="EMBL/GenBank/DDBJ databases">
        <title>The draft genomic sequence of strain Chitinophaga oryziterrae JCM 16595.</title>
        <authorList>
            <person name="Zhang X."/>
        </authorList>
    </citation>
    <scope>NUCLEOTIDE SEQUENCE [LARGE SCALE GENOMIC DNA]</scope>
    <source>
        <strain evidence="3 4">JCM 16595</strain>
    </source>
</reference>
<dbReference type="AlphaFoldDB" id="A0A6N8JB38"/>
<comment type="caution">
    <text evidence="3">The sequence shown here is derived from an EMBL/GenBank/DDBJ whole genome shotgun (WGS) entry which is preliminary data.</text>
</comment>
<gene>
    <name evidence="3" type="ORF">GO495_17405</name>
</gene>
<dbReference type="Gene3D" id="1.20.1600.10">
    <property type="entry name" value="Outer membrane efflux proteins (OEP)"/>
    <property type="match status" value="1"/>
</dbReference>
<dbReference type="OrthoDB" id="920360at2"/>
<keyword evidence="2" id="KW-0732">Signal</keyword>
<evidence type="ECO:0000313" key="3">
    <source>
        <dbReference type="EMBL" id="MVT42373.1"/>
    </source>
</evidence>
<dbReference type="InterPro" id="IPR010131">
    <property type="entry name" value="MdtP/NodT-like"/>
</dbReference>
<dbReference type="Pfam" id="PF02321">
    <property type="entry name" value="OEP"/>
    <property type="match status" value="1"/>
</dbReference>
<proteinExistence type="inferred from homology"/>
<dbReference type="RefSeq" id="WP_157300993.1">
    <property type="nucleotide sequence ID" value="NZ_BAAAZB010000005.1"/>
</dbReference>
<feature type="chain" id="PRO_5026665289" evidence="2">
    <location>
        <begin position="21"/>
        <end position="418"/>
    </location>
</feature>